<comment type="similarity">
    <text evidence="2">Belongs to the UPF0126 family.</text>
</comment>
<feature type="transmembrane region" description="Helical" evidence="8">
    <location>
        <begin position="35"/>
        <end position="57"/>
    </location>
</feature>
<evidence type="ECO:0000313" key="10">
    <source>
        <dbReference type="EMBL" id="EFG27086.2"/>
    </source>
</evidence>
<feature type="domain" description="Glycine transporter" evidence="9">
    <location>
        <begin position="39"/>
        <end position="113"/>
    </location>
</feature>
<keyword evidence="11" id="KW-1185">Reference proteome</keyword>
<dbReference type="EMBL" id="ADCX01000003">
    <property type="protein sequence ID" value="EFG27086.2"/>
    <property type="molecule type" value="Genomic_DNA"/>
</dbReference>
<dbReference type="Pfam" id="PF03458">
    <property type="entry name" value="Gly_transporter"/>
    <property type="match status" value="2"/>
</dbReference>
<dbReference type="AlphaFoldDB" id="W5IJL5"/>
<keyword evidence="6 8" id="KW-0472">Membrane</keyword>
<dbReference type="Proteomes" id="UP000005777">
    <property type="component" value="Unassembled WGS sequence"/>
</dbReference>
<protein>
    <recommendedName>
        <fullName evidence="9">Glycine transporter domain-containing protein</fullName>
    </recommendedName>
</protein>
<feature type="compositionally biased region" description="Basic and acidic residues" evidence="7">
    <location>
        <begin position="281"/>
        <end position="294"/>
    </location>
</feature>
<keyword evidence="4 8" id="KW-0812">Transmembrane</keyword>
<feature type="transmembrane region" description="Helical" evidence="8">
    <location>
        <begin position="63"/>
        <end position="84"/>
    </location>
</feature>
<organism evidence="10 11">
    <name type="scientific">Scardovia inopinata F0304</name>
    <dbReference type="NCBI Taxonomy" id="641146"/>
    <lineage>
        <taxon>Bacteria</taxon>
        <taxon>Bacillati</taxon>
        <taxon>Actinomycetota</taxon>
        <taxon>Actinomycetes</taxon>
        <taxon>Bifidobacteriales</taxon>
        <taxon>Bifidobacteriaceae</taxon>
        <taxon>Scardovia</taxon>
    </lineage>
</organism>
<sequence length="294" mass="32546">MYMIVKTLAPRHVAIIRQGDKLILMHHPIAIESNIFLIIIEYLGMLFAGINGGLVAVHKKLDIFSIMVCAWVTSLGGGFIRDIAMGDTPPVGISHYGYILTAFAAGLIVVIAHLELDSMYWLLVVSDALATALFAVDGTAKGLTFSFNGGTAIFLGMFTAFGGGTLRDMLLGDVPLIIRDKHFYAVPTTLGCILTVLTSRAQSHNFISIHGEIALDLLIVALVIAVRILSVKFNFMVPGAIPRKTNQLLLTQEFMSHRIKDYGTSMKRQSDRSTKRRRRTRREENNDRRKNTKD</sequence>
<dbReference type="HOGENOM" id="CLU_064906_1_0_11"/>
<comment type="caution">
    <text evidence="10">The sequence shown here is derived from an EMBL/GenBank/DDBJ whole genome shotgun (WGS) entry which is preliminary data.</text>
</comment>
<evidence type="ECO:0000256" key="2">
    <source>
        <dbReference type="ARBA" id="ARBA00008193"/>
    </source>
</evidence>
<evidence type="ECO:0000313" key="11">
    <source>
        <dbReference type="Proteomes" id="UP000005777"/>
    </source>
</evidence>
<feature type="transmembrane region" description="Helical" evidence="8">
    <location>
        <begin position="120"/>
        <end position="136"/>
    </location>
</feature>
<dbReference type="GO" id="GO:0005886">
    <property type="term" value="C:plasma membrane"/>
    <property type="evidence" value="ECO:0007669"/>
    <property type="project" value="UniProtKB-SubCell"/>
</dbReference>
<evidence type="ECO:0000256" key="6">
    <source>
        <dbReference type="ARBA" id="ARBA00023136"/>
    </source>
</evidence>
<feature type="domain" description="Glycine transporter" evidence="9">
    <location>
        <begin position="125"/>
        <end position="199"/>
    </location>
</feature>
<evidence type="ECO:0000256" key="3">
    <source>
        <dbReference type="ARBA" id="ARBA00022475"/>
    </source>
</evidence>
<feature type="transmembrane region" description="Helical" evidence="8">
    <location>
        <begin position="213"/>
        <end position="237"/>
    </location>
</feature>
<evidence type="ECO:0000256" key="7">
    <source>
        <dbReference type="SAM" id="MobiDB-lite"/>
    </source>
</evidence>
<dbReference type="InterPro" id="IPR005115">
    <property type="entry name" value="Gly_transporter"/>
</dbReference>
<feature type="transmembrane region" description="Helical" evidence="8">
    <location>
        <begin position="96"/>
        <end position="114"/>
    </location>
</feature>
<reference evidence="10 11" key="1">
    <citation type="submission" date="2012-01" db="EMBL/GenBank/DDBJ databases">
        <title>The Genome Sequence of Scardovia inopinata F0304.</title>
        <authorList>
            <consortium name="The Broad Institute Genome Sequencing Platform"/>
            <person name="Earl A."/>
            <person name="Ward D."/>
            <person name="Feldgarden M."/>
            <person name="Gevers D."/>
            <person name="Izard J."/>
            <person name="Baranova O.V."/>
            <person name="Blanton J.M."/>
            <person name="Tanner A.C."/>
            <person name="Dewhirst F.E."/>
            <person name="Young S.K."/>
            <person name="Zeng Q."/>
            <person name="Gargeya S."/>
            <person name="Fitzgerald M."/>
            <person name="Haas B."/>
            <person name="Abouelleil A."/>
            <person name="Alvarado L."/>
            <person name="Arachchi H.M."/>
            <person name="Berlin A."/>
            <person name="Chapman S.B."/>
            <person name="Gearin G."/>
            <person name="Goldberg J."/>
            <person name="Griggs A."/>
            <person name="Gujja S."/>
            <person name="Hansen M."/>
            <person name="Heiman D."/>
            <person name="Howarth C."/>
            <person name="Larimer J."/>
            <person name="Lui A."/>
            <person name="MacDonald P.J."/>
            <person name="McCowen C."/>
            <person name="Montmayeur A."/>
            <person name="Murphy C."/>
            <person name="Neiman D."/>
            <person name="Pearson M."/>
            <person name="Priest M."/>
            <person name="Roberts A."/>
            <person name="Saif S."/>
            <person name="Shea T."/>
            <person name="Sisk P."/>
            <person name="Stolte C."/>
            <person name="Sykes S."/>
            <person name="Wortman J."/>
            <person name="Nusbaum C."/>
            <person name="Birren B."/>
        </authorList>
    </citation>
    <scope>NUCLEOTIDE SEQUENCE [LARGE SCALE GENOMIC DNA]</scope>
    <source>
        <strain evidence="10 11">F0304</strain>
    </source>
</reference>
<accession>W5IJL5</accession>
<dbReference type="eggNOG" id="COG2860">
    <property type="taxonomic scope" value="Bacteria"/>
</dbReference>
<feature type="transmembrane region" description="Helical" evidence="8">
    <location>
        <begin position="143"/>
        <end position="162"/>
    </location>
</feature>
<comment type="subcellular location">
    <subcellularLocation>
        <location evidence="1">Cell membrane</location>
        <topology evidence="1">Multi-pass membrane protein</topology>
    </subcellularLocation>
</comment>
<proteinExistence type="inferred from homology"/>
<keyword evidence="5 8" id="KW-1133">Transmembrane helix</keyword>
<evidence type="ECO:0000256" key="1">
    <source>
        <dbReference type="ARBA" id="ARBA00004651"/>
    </source>
</evidence>
<evidence type="ECO:0000259" key="9">
    <source>
        <dbReference type="Pfam" id="PF03458"/>
    </source>
</evidence>
<dbReference type="PANTHER" id="PTHR30506:SF3">
    <property type="entry name" value="UPF0126 INNER MEMBRANE PROTEIN YADS-RELATED"/>
    <property type="match status" value="1"/>
</dbReference>
<gene>
    <name evidence="10" type="ORF">HMPREF9020_00721</name>
</gene>
<name>W5IJL5_SCAIO</name>
<evidence type="ECO:0000256" key="5">
    <source>
        <dbReference type="ARBA" id="ARBA00022989"/>
    </source>
</evidence>
<feature type="region of interest" description="Disordered" evidence="7">
    <location>
        <begin position="263"/>
        <end position="294"/>
    </location>
</feature>
<evidence type="ECO:0000256" key="4">
    <source>
        <dbReference type="ARBA" id="ARBA00022692"/>
    </source>
</evidence>
<dbReference type="PANTHER" id="PTHR30506">
    <property type="entry name" value="INNER MEMBRANE PROTEIN"/>
    <property type="match status" value="1"/>
</dbReference>
<keyword evidence="3" id="KW-1003">Cell membrane</keyword>
<evidence type="ECO:0000256" key="8">
    <source>
        <dbReference type="SAM" id="Phobius"/>
    </source>
</evidence>